<proteinExistence type="inferred from homology"/>
<organism evidence="12 13">
    <name type="scientific">Tetrabaena socialis</name>
    <dbReference type="NCBI Taxonomy" id="47790"/>
    <lineage>
        <taxon>Eukaryota</taxon>
        <taxon>Viridiplantae</taxon>
        <taxon>Chlorophyta</taxon>
        <taxon>core chlorophytes</taxon>
        <taxon>Chlorophyceae</taxon>
        <taxon>CS clade</taxon>
        <taxon>Chlamydomonadales</taxon>
        <taxon>Tetrabaenaceae</taxon>
        <taxon>Tetrabaena</taxon>
    </lineage>
</organism>
<dbReference type="OrthoDB" id="10254671at2759"/>
<evidence type="ECO:0000313" key="13">
    <source>
        <dbReference type="Proteomes" id="UP000236333"/>
    </source>
</evidence>
<sequence length="172" mass="19734">MPPRVEEPLVHRSKIYTNACADREPEYSAYEQLQIAWGEQDNYEVVRKVGRGKYSEVFEGVNVASSSRCIIKILKPVKKKKILREVKILQNLQGGPNVITYGLELDPQQEALLGSHNRKPWSKFVTADNQHLASPEAIDFIDRLLRYDHQHRITSKDALNHPYFDPVRTPAA</sequence>
<feature type="domain" description="Protein kinase" evidence="11">
    <location>
        <begin position="43"/>
        <end position="172"/>
    </location>
</feature>
<dbReference type="PROSITE" id="PS00107">
    <property type="entry name" value="PROTEIN_KINASE_ATP"/>
    <property type="match status" value="1"/>
</dbReference>
<name>A0A2J7ZTF3_9CHLO</name>
<comment type="catalytic activity">
    <reaction evidence="8">
        <text>L-seryl-[protein] + ATP = O-phospho-L-seryl-[protein] + ADP + H(+)</text>
        <dbReference type="Rhea" id="RHEA:17989"/>
        <dbReference type="Rhea" id="RHEA-COMP:9863"/>
        <dbReference type="Rhea" id="RHEA-COMP:11604"/>
        <dbReference type="ChEBI" id="CHEBI:15378"/>
        <dbReference type="ChEBI" id="CHEBI:29999"/>
        <dbReference type="ChEBI" id="CHEBI:30616"/>
        <dbReference type="ChEBI" id="CHEBI:83421"/>
        <dbReference type="ChEBI" id="CHEBI:456216"/>
        <dbReference type="EC" id="2.7.11.1"/>
    </reaction>
</comment>
<evidence type="ECO:0000256" key="1">
    <source>
        <dbReference type="ARBA" id="ARBA00012513"/>
    </source>
</evidence>
<dbReference type="SUPFAM" id="SSF56112">
    <property type="entry name" value="Protein kinase-like (PK-like)"/>
    <property type="match status" value="2"/>
</dbReference>
<dbReference type="EMBL" id="PGGS01000493">
    <property type="protein sequence ID" value="PNH03520.1"/>
    <property type="molecule type" value="Genomic_DNA"/>
</dbReference>
<dbReference type="InterPro" id="IPR011009">
    <property type="entry name" value="Kinase-like_dom_sf"/>
</dbReference>
<evidence type="ECO:0000256" key="7">
    <source>
        <dbReference type="ARBA" id="ARBA00047899"/>
    </source>
</evidence>
<dbReference type="PANTHER" id="PTHR24054:SF0">
    <property type="entry name" value="CASEIN KINASE II SUBUNIT ALPHA"/>
    <property type="match status" value="1"/>
</dbReference>
<evidence type="ECO:0000313" key="12">
    <source>
        <dbReference type="EMBL" id="PNH03520.1"/>
    </source>
</evidence>
<comment type="caution">
    <text evidence="12">The sequence shown here is derived from an EMBL/GenBank/DDBJ whole genome shotgun (WGS) entry which is preliminary data.</text>
</comment>
<dbReference type="InterPro" id="IPR045216">
    <property type="entry name" value="CK2_alpha"/>
</dbReference>
<dbReference type="SMART" id="SM00220">
    <property type="entry name" value="S_TKc"/>
    <property type="match status" value="1"/>
</dbReference>
<keyword evidence="13" id="KW-1185">Reference proteome</keyword>
<evidence type="ECO:0000256" key="4">
    <source>
        <dbReference type="ARBA" id="ARBA00022741"/>
    </source>
</evidence>
<keyword evidence="5 12" id="KW-0418">Kinase</keyword>
<dbReference type="InterPro" id="IPR000719">
    <property type="entry name" value="Prot_kinase_dom"/>
</dbReference>
<reference evidence="12 13" key="1">
    <citation type="journal article" date="2017" name="Mol. Biol. Evol.">
        <title>The 4-celled Tetrabaena socialis nuclear genome reveals the essential components for genetic control of cell number at the origin of multicellularity in the volvocine lineage.</title>
        <authorList>
            <person name="Featherston J."/>
            <person name="Arakaki Y."/>
            <person name="Hanschen E.R."/>
            <person name="Ferris P.J."/>
            <person name="Michod R.E."/>
            <person name="Olson B.J.S.C."/>
            <person name="Nozaki H."/>
            <person name="Durand P.M."/>
        </authorList>
    </citation>
    <scope>NUCLEOTIDE SEQUENCE [LARGE SCALE GENOMIC DNA]</scope>
    <source>
        <strain evidence="12 13">NIES-571</strain>
    </source>
</reference>
<dbReference type="PANTHER" id="PTHR24054">
    <property type="entry name" value="CASEIN KINASE II SUBUNIT ALPHA"/>
    <property type="match status" value="1"/>
</dbReference>
<accession>A0A2J7ZTF3</accession>
<evidence type="ECO:0000256" key="10">
    <source>
        <dbReference type="PROSITE-ProRule" id="PRU10141"/>
    </source>
</evidence>
<dbReference type="Gene3D" id="3.30.200.20">
    <property type="entry name" value="Phosphorylase Kinase, domain 1"/>
    <property type="match status" value="1"/>
</dbReference>
<evidence type="ECO:0000256" key="9">
    <source>
        <dbReference type="ARBA" id="ARBA00061236"/>
    </source>
</evidence>
<dbReference type="Proteomes" id="UP000236333">
    <property type="component" value="Unassembled WGS sequence"/>
</dbReference>
<dbReference type="PROSITE" id="PS50011">
    <property type="entry name" value="PROTEIN_KINASE_DOM"/>
    <property type="match status" value="1"/>
</dbReference>
<keyword evidence="3" id="KW-0808">Transferase</keyword>
<evidence type="ECO:0000256" key="5">
    <source>
        <dbReference type="ARBA" id="ARBA00022777"/>
    </source>
</evidence>
<evidence type="ECO:0000256" key="6">
    <source>
        <dbReference type="ARBA" id="ARBA00022840"/>
    </source>
</evidence>
<dbReference type="GO" id="GO:0005634">
    <property type="term" value="C:nucleus"/>
    <property type="evidence" value="ECO:0007669"/>
    <property type="project" value="TreeGrafter"/>
</dbReference>
<dbReference type="InterPro" id="IPR017441">
    <property type="entry name" value="Protein_kinase_ATP_BS"/>
</dbReference>
<dbReference type="FunFam" id="3.30.200.20:FF:000088">
    <property type="entry name" value="Casein kinase II subunit alpha"/>
    <property type="match status" value="1"/>
</dbReference>
<evidence type="ECO:0000256" key="2">
    <source>
        <dbReference type="ARBA" id="ARBA00022527"/>
    </source>
</evidence>
<protein>
    <recommendedName>
        <fullName evidence="1">non-specific serine/threonine protein kinase</fullName>
        <ecNumber evidence="1">2.7.11.1</ecNumber>
    </recommendedName>
</protein>
<dbReference type="GO" id="GO:0004674">
    <property type="term" value="F:protein serine/threonine kinase activity"/>
    <property type="evidence" value="ECO:0007669"/>
    <property type="project" value="UniProtKB-KW"/>
</dbReference>
<keyword evidence="6 10" id="KW-0067">ATP-binding</keyword>
<dbReference type="Gene3D" id="1.10.510.10">
    <property type="entry name" value="Transferase(Phosphotransferase) domain 1"/>
    <property type="match status" value="1"/>
</dbReference>
<keyword evidence="4 10" id="KW-0547">Nucleotide-binding</keyword>
<evidence type="ECO:0000259" key="11">
    <source>
        <dbReference type="PROSITE" id="PS50011"/>
    </source>
</evidence>
<dbReference type="EC" id="2.7.11.1" evidence="1"/>
<comment type="similarity">
    <text evidence="9">Belongs to the protein kinase superfamily. Ser/Thr protein kinase family. CK2 subfamily.</text>
</comment>
<gene>
    <name evidence="12" type="ORF">TSOC_010413</name>
</gene>
<dbReference type="GO" id="GO:0005829">
    <property type="term" value="C:cytosol"/>
    <property type="evidence" value="ECO:0007669"/>
    <property type="project" value="TreeGrafter"/>
</dbReference>
<comment type="catalytic activity">
    <reaction evidence="7">
        <text>L-threonyl-[protein] + ATP = O-phospho-L-threonyl-[protein] + ADP + H(+)</text>
        <dbReference type="Rhea" id="RHEA:46608"/>
        <dbReference type="Rhea" id="RHEA-COMP:11060"/>
        <dbReference type="Rhea" id="RHEA-COMP:11605"/>
        <dbReference type="ChEBI" id="CHEBI:15378"/>
        <dbReference type="ChEBI" id="CHEBI:30013"/>
        <dbReference type="ChEBI" id="CHEBI:30616"/>
        <dbReference type="ChEBI" id="CHEBI:61977"/>
        <dbReference type="ChEBI" id="CHEBI:456216"/>
        <dbReference type="EC" id="2.7.11.1"/>
    </reaction>
</comment>
<dbReference type="GO" id="GO:0005524">
    <property type="term" value="F:ATP binding"/>
    <property type="evidence" value="ECO:0007669"/>
    <property type="project" value="UniProtKB-UniRule"/>
</dbReference>
<dbReference type="GO" id="GO:0051726">
    <property type="term" value="P:regulation of cell cycle"/>
    <property type="evidence" value="ECO:0007669"/>
    <property type="project" value="TreeGrafter"/>
</dbReference>
<dbReference type="AlphaFoldDB" id="A0A2J7ZTF3"/>
<evidence type="ECO:0000256" key="3">
    <source>
        <dbReference type="ARBA" id="ARBA00022679"/>
    </source>
</evidence>
<dbReference type="GO" id="GO:0005956">
    <property type="term" value="C:protein kinase CK2 complex"/>
    <property type="evidence" value="ECO:0007669"/>
    <property type="project" value="TreeGrafter"/>
</dbReference>
<dbReference type="Pfam" id="PF00069">
    <property type="entry name" value="Pkinase"/>
    <property type="match status" value="1"/>
</dbReference>
<evidence type="ECO:0000256" key="8">
    <source>
        <dbReference type="ARBA" id="ARBA00048679"/>
    </source>
</evidence>
<keyword evidence="2" id="KW-0723">Serine/threonine-protein kinase</keyword>
<feature type="binding site" evidence="10">
    <location>
        <position position="72"/>
    </location>
    <ligand>
        <name>ATP</name>
        <dbReference type="ChEBI" id="CHEBI:30616"/>
    </ligand>
</feature>